<keyword evidence="2" id="KW-1185">Reference proteome</keyword>
<accession>U4KTF5</accession>
<gene>
    <name evidence="1" type="ORF">BN85315780</name>
</gene>
<dbReference type="Proteomes" id="UP000032737">
    <property type="component" value="Chromosome"/>
</dbReference>
<dbReference type="AlphaFoldDB" id="U4KTF5"/>
<evidence type="ECO:0000313" key="2">
    <source>
        <dbReference type="Proteomes" id="UP000032737"/>
    </source>
</evidence>
<protein>
    <submittedName>
        <fullName evidence="1">Uncharacterized protein</fullName>
    </submittedName>
</protein>
<dbReference type="EMBL" id="FO681348">
    <property type="protein sequence ID" value="CCV66599.1"/>
    <property type="molecule type" value="Genomic_DNA"/>
</dbReference>
<proteinExistence type="predicted"/>
<reference evidence="1" key="1">
    <citation type="journal article" date="2013" name="J. Mol. Microbiol. Biotechnol.">
        <title>Analysis of the Complete Genomes of Acholeplasma brassicae , A. palmae and A. laidlawii and Their Comparison to the Obligate Parasites from ' Candidatus Phytoplasma'.</title>
        <authorList>
            <person name="Kube M."/>
            <person name="Siewert C."/>
            <person name="Migdoll A.M."/>
            <person name="Duduk B."/>
            <person name="Holz S."/>
            <person name="Rabus R."/>
            <person name="Seemuller E."/>
            <person name="Mitrovic J."/>
            <person name="Muller I."/>
            <person name="Buttner C."/>
            <person name="Reinhardt R."/>
        </authorList>
    </citation>
    <scope>NUCLEOTIDE SEQUENCE [LARGE SCALE GENOMIC DNA]</scope>
    <source>
        <strain evidence="1">O502</strain>
    </source>
</reference>
<dbReference type="KEGG" id="abra:BN85315780"/>
<dbReference type="HOGENOM" id="CLU_477053_0_0_14"/>
<organism evidence="1 2">
    <name type="scientific">Acholeplasma brassicae</name>
    <dbReference type="NCBI Taxonomy" id="61635"/>
    <lineage>
        <taxon>Bacteria</taxon>
        <taxon>Bacillati</taxon>
        <taxon>Mycoplasmatota</taxon>
        <taxon>Mollicutes</taxon>
        <taxon>Acholeplasmatales</taxon>
        <taxon>Acholeplasmataceae</taxon>
        <taxon>Acholeplasma</taxon>
    </lineage>
</organism>
<name>U4KTF5_9MOLU</name>
<dbReference type="STRING" id="61635.BN85315780"/>
<sequence>MYSQNEDFNRIRQLLFEEFDTIEYSSVETYLKSNIMKQVKDVIYSKQIKSSLKITILYNMFSRTARNIALREYRNQFLKQMMTDLLNVFDPKNDYIEVIVPTFRNIYKNLICFNENNDVAKILSEATLVSLHNYPMTISKNIQKLVLANILILSWGYTRMDQSIDQVHSSLVYNTLEKKVSIDFIDQKASLIDLMKRNIKELFSSFQDFDFLSSDLMDLEYYSNNYSVLKSTVFTEHMMIDLYISIMLINPRSRNIEEFFKFKQLSIDKRVLVLNRVLEAFTFKNDELQIAETHITRTLELLKFLKWNKNIEAQGFVDYFNYVNSELIKLEKDGHQCNNTYTIGSDTKLDKEFIEEDGIISSTKEIDSEKYFAGNNSLDGERNKLVVINFGINNITEMNNEVLIYLLDTTLENHIVNMIFEKHLESIKIGTSLEEYEKLKEIIENNQLNMTTNIESLKYDLNPYIEKDSIGLGEDDKSSGFHNVIINSNKFSYKILPLEIYRYKLSDSEIVEHLNEKVRVANNLYKIEDLYYTYDQAYEIVKRDYRKDEIHVFYVVNQSEKPGFYLTPKEV</sequence>
<evidence type="ECO:0000313" key="1">
    <source>
        <dbReference type="EMBL" id="CCV66599.1"/>
    </source>
</evidence>